<protein>
    <submittedName>
        <fullName evidence="5">ABC transporter ATP-binding protein</fullName>
    </submittedName>
</protein>
<dbReference type="Proteomes" id="UP001500880">
    <property type="component" value="Unassembled WGS sequence"/>
</dbReference>
<dbReference type="RefSeq" id="WP_343843131.1">
    <property type="nucleotide sequence ID" value="NZ_BAAADO010000007.1"/>
</dbReference>
<organism evidence="5 6">
    <name type="scientific">Salinibacillus aidingensis</name>
    <dbReference type="NCBI Taxonomy" id="237684"/>
    <lineage>
        <taxon>Bacteria</taxon>
        <taxon>Bacillati</taxon>
        <taxon>Bacillota</taxon>
        <taxon>Bacilli</taxon>
        <taxon>Bacillales</taxon>
        <taxon>Bacillaceae</taxon>
        <taxon>Salinibacillus</taxon>
    </lineage>
</organism>
<sequence>MEYVLEVKDLQLTIQKETIIKGISFRVPNRKIVALIGHNGAGKSTTMRAIMGWHEKSEGEILLQGASQDDDFLYFKTLFSYIPEEPVLMPELTVFQHFQLYGASYQIEEKKLQERVNDYTRAFEIQDKLNEFPEALSKGMRQKVQTICALLPDVPLLLIDEPFMGLDIYASEFLTDELKRRNQEGMSILLTTHQMEKVTDLCDEYVLLADGHILEAGNIEEFNGLTRREADE</sequence>
<keyword evidence="2" id="KW-0547">Nucleotide-binding</keyword>
<dbReference type="Pfam" id="PF00005">
    <property type="entry name" value="ABC_tran"/>
    <property type="match status" value="1"/>
</dbReference>
<gene>
    <name evidence="5" type="ORF">GCM10008986_31280</name>
</gene>
<keyword evidence="1" id="KW-0813">Transport</keyword>
<keyword evidence="3 5" id="KW-0067">ATP-binding</keyword>
<accession>A0ABP3LII0</accession>
<keyword evidence="6" id="KW-1185">Reference proteome</keyword>
<dbReference type="Gene3D" id="3.40.50.300">
    <property type="entry name" value="P-loop containing nucleotide triphosphate hydrolases"/>
    <property type="match status" value="1"/>
</dbReference>
<evidence type="ECO:0000313" key="5">
    <source>
        <dbReference type="EMBL" id="GAA0501543.1"/>
    </source>
</evidence>
<dbReference type="InterPro" id="IPR027417">
    <property type="entry name" value="P-loop_NTPase"/>
</dbReference>
<dbReference type="EMBL" id="BAAADO010000007">
    <property type="protein sequence ID" value="GAA0501543.1"/>
    <property type="molecule type" value="Genomic_DNA"/>
</dbReference>
<feature type="domain" description="ABC transporter" evidence="4">
    <location>
        <begin position="5"/>
        <end position="230"/>
    </location>
</feature>
<dbReference type="PROSITE" id="PS50893">
    <property type="entry name" value="ABC_TRANSPORTER_2"/>
    <property type="match status" value="1"/>
</dbReference>
<evidence type="ECO:0000256" key="3">
    <source>
        <dbReference type="ARBA" id="ARBA00022840"/>
    </source>
</evidence>
<dbReference type="InterPro" id="IPR003593">
    <property type="entry name" value="AAA+_ATPase"/>
</dbReference>
<dbReference type="PANTHER" id="PTHR42939">
    <property type="entry name" value="ABC TRANSPORTER ATP-BINDING PROTEIN ALBC-RELATED"/>
    <property type="match status" value="1"/>
</dbReference>
<dbReference type="SMART" id="SM00382">
    <property type="entry name" value="AAA"/>
    <property type="match status" value="1"/>
</dbReference>
<reference evidence="6" key="1">
    <citation type="journal article" date="2019" name="Int. J. Syst. Evol. Microbiol.">
        <title>The Global Catalogue of Microorganisms (GCM) 10K type strain sequencing project: providing services to taxonomists for standard genome sequencing and annotation.</title>
        <authorList>
            <consortium name="The Broad Institute Genomics Platform"/>
            <consortium name="The Broad Institute Genome Sequencing Center for Infectious Disease"/>
            <person name="Wu L."/>
            <person name="Ma J."/>
        </authorList>
    </citation>
    <scope>NUCLEOTIDE SEQUENCE [LARGE SCALE GENOMIC DNA]</scope>
    <source>
        <strain evidence="6">JCM 12389</strain>
    </source>
</reference>
<dbReference type="InterPro" id="IPR051782">
    <property type="entry name" value="ABC_Transporter_VariousFunc"/>
</dbReference>
<name>A0ABP3LII0_9BACI</name>
<dbReference type="GO" id="GO:0005524">
    <property type="term" value="F:ATP binding"/>
    <property type="evidence" value="ECO:0007669"/>
    <property type="project" value="UniProtKB-KW"/>
</dbReference>
<comment type="caution">
    <text evidence="5">The sequence shown here is derived from an EMBL/GenBank/DDBJ whole genome shotgun (WGS) entry which is preliminary data.</text>
</comment>
<proteinExistence type="predicted"/>
<dbReference type="CDD" id="cd03230">
    <property type="entry name" value="ABC_DR_subfamily_A"/>
    <property type="match status" value="1"/>
</dbReference>
<dbReference type="SUPFAM" id="SSF52540">
    <property type="entry name" value="P-loop containing nucleoside triphosphate hydrolases"/>
    <property type="match status" value="1"/>
</dbReference>
<evidence type="ECO:0000313" key="6">
    <source>
        <dbReference type="Proteomes" id="UP001500880"/>
    </source>
</evidence>
<evidence type="ECO:0000259" key="4">
    <source>
        <dbReference type="PROSITE" id="PS50893"/>
    </source>
</evidence>
<evidence type="ECO:0000256" key="1">
    <source>
        <dbReference type="ARBA" id="ARBA00022448"/>
    </source>
</evidence>
<dbReference type="PANTHER" id="PTHR42939:SF5">
    <property type="entry name" value="ABC-TYPE TRANSPORTER ATP-BINDING PROTEIN ECSA"/>
    <property type="match status" value="1"/>
</dbReference>
<evidence type="ECO:0000256" key="2">
    <source>
        <dbReference type="ARBA" id="ARBA00022741"/>
    </source>
</evidence>
<dbReference type="InterPro" id="IPR003439">
    <property type="entry name" value="ABC_transporter-like_ATP-bd"/>
</dbReference>